<feature type="binding site" evidence="11">
    <location>
        <position position="60"/>
    </location>
    <ligand>
        <name>ATP</name>
        <dbReference type="ChEBI" id="CHEBI:30616"/>
    </ligand>
</feature>
<feature type="binding site" evidence="11">
    <location>
        <begin position="136"/>
        <end position="143"/>
    </location>
    <ligand>
        <name>UMP</name>
        <dbReference type="ChEBI" id="CHEBI:57865"/>
    </ligand>
</feature>
<feature type="binding site" evidence="11">
    <location>
        <position position="172"/>
    </location>
    <ligand>
        <name>ATP</name>
        <dbReference type="ChEBI" id="CHEBI:30616"/>
    </ligand>
</feature>
<evidence type="ECO:0000256" key="2">
    <source>
        <dbReference type="ARBA" id="ARBA00004791"/>
    </source>
</evidence>
<evidence type="ECO:0000256" key="8">
    <source>
        <dbReference type="ARBA" id="ARBA00022840"/>
    </source>
</evidence>
<evidence type="ECO:0000259" key="12">
    <source>
        <dbReference type="Pfam" id="PF00696"/>
    </source>
</evidence>
<evidence type="ECO:0000256" key="10">
    <source>
        <dbReference type="ARBA" id="ARBA00047767"/>
    </source>
</evidence>
<gene>
    <name evidence="11" type="primary">pyrH</name>
    <name evidence="13" type="ORF">ENU78_01140</name>
</gene>
<comment type="subcellular location">
    <subcellularLocation>
        <location evidence="1 11">Cytoplasm</location>
    </subcellularLocation>
</comment>
<dbReference type="AlphaFoldDB" id="A0A7V3ZHV0"/>
<keyword evidence="6 11" id="KW-0547">Nucleotide-binding</keyword>
<keyword evidence="8 11" id="KW-0067">ATP-binding</keyword>
<dbReference type="Pfam" id="PF00696">
    <property type="entry name" value="AA_kinase"/>
    <property type="match status" value="1"/>
</dbReference>
<comment type="activity regulation">
    <text evidence="11">Allosterically activated by GTP. Inhibited by UTP.</text>
</comment>
<dbReference type="RefSeq" id="WP_012547315.1">
    <property type="nucleotide sequence ID" value="NZ_VTFL01000005.1"/>
</dbReference>
<protein>
    <recommendedName>
        <fullName evidence="11">Uridylate kinase</fullName>
        <shortName evidence="11">UK</shortName>
        <ecNumber evidence="11">2.7.4.22</ecNumber>
    </recommendedName>
    <alternativeName>
        <fullName evidence="11">Uridine monophosphate kinase</fullName>
        <shortName evidence="11">UMP kinase</shortName>
        <shortName evidence="11">UMPK</shortName>
    </alternativeName>
</protein>
<evidence type="ECO:0000256" key="6">
    <source>
        <dbReference type="ARBA" id="ARBA00022741"/>
    </source>
</evidence>
<feature type="domain" description="Aspartate/glutamate/uridylate kinase" evidence="12">
    <location>
        <begin position="8"/>
        <end position="217"/>
    </location>
</feature>
<dbReference type="SUPFAM" id="SSF53633">
    <property type="entry name" value="Carbamate kinase-like"/>
    <property type="match status" value="1"/>
</dbReference>
<comment type="caution">
    <text evidence="13">The sequence shown here is derived from an EMBL/GenBank/DDBJ whole genome shotgun (WGS) entry which is preliminary data.</text>
</comment>
<feature type="binding site" evidence="11">
    <location>
        <position position="163"/>
    </location>
    <ligand>
        <name>ATP</name>
        <dbReference type="ChEBI" id="CHEBI:30616"/>
    </ligand>
</feature>
<evidence type="ECO:0000313" key="13">
    <source>
        <dbReference type="EMBL" id="HGK23050.1"/>
    </source>
</evidence>
<dbReference type="UniPathway" id="UPA00159">
    <property type="reaction ID" value="UER00275"/>
</dbReference>
<dbReference type="InterPro" id="IPR015963">
    <property type="entry name" value="Uridylate_kinase_bac"/>
</dbReference>
<feature type="binding site" evidence="11">
    <location>
        <begin position="13"/>
        <end position="16"/>
    </location>
    <ligand>
        <name>ATP</name>
        <dbReference type="ChEBI" id="CHEBI:30616"/>
    </ligand>
</feature>
<name>A0A7V3ZHV0_DICTH</name>
<evidence type="ECO:0000256" key="11">
    <source>
        <dbReference type="HAMAP-Rule" id="MF_01220"/>
    </source>
</evidence>
<dbReference type="PANTHER" id="PTHR42833:SF4">
    <property type="entry name" value="URIDYLATE KINASE PUMPKIN, CHLOROPLASTIC"/>
    <property type="match status" value="1"/>
</dbReference>
<keyword evidence="11" id="KW-0021">Allosteric enzyme</keyword>
<feature type="binding site" evidence="11">
    <location>
        <position position="56"/>
    </location>
    <ligand>
        <name>ATP</name>
        <dbReference type="ChEBI" id="CHEBI:30616"/>
    </ligand>
</feature>
<proteinExistence type="inferred from homology"/>
<dbReference type="PIRSF" id="PIRSF005650">
    <property type="entry name" value="Uridylate_kin"/>
    <property type="match status" value="1"/>
</dbReference>
<evidence type="ECO:0000256" key="4">
    <source>
        <dbReference type="ARBA" id="ARBA00022490"/>
    </source>
</evidence>
<dbReference type="GO" id="GO:0033862">
    <property type="term" value="F:UMP kinase activity"/>
    <property type="evidence" value="ECO:0007669"/>
    <property type="project" value="UniProtKB-EC"/>
</dbReference>
<dbReference type="InterPro" id="IPR001048">
    <property type="entry name" value="Asp/Glu/Uridylate_kinase"/>
</dbReference>
<feature type="binding site" evidence="11">
    <location>
        <position position="75"/>
    </location>
    <ligand>
        <name>UMP</name>
        <dbReference type="ChEBI" id="CHEBI:57865"/>
    </ligand>
</feature>
<keyword evidence="5 11" id="KW-0808">Transferase</keyword>
<comment type="caution">
    <text evidence="11">Lacks conserved residue(s) required for the propagation of feature annotation.</text>
</comment>
<dbReference type="HAMAP" id="MF_01220_B">
    <property type="entry name" value="PyrH_B"/>
    <property type="match status" value="1"/>
</dbReference>
<comment type="subunit">
    <text evidence="11">Homohexamer.</text>
</comment>
<dbReference type="FunFam" id="3.40.1160.10:FF:000001">
    <property type="entry name" value="Uridylate kinase"/>
    <property type="match status" value="1"/>
</dbReference>
<dbReference type="GO" id="GO:0005737">
    <property type="term" value="C:cytoplasm"/>
    <property type="evidence" value="ECO:0007669"/>
    <property type="project" value="UniProtKB-SubCell"/>
</dbReference>
<dbReference type="GO" id="GO:0005524">
    <property type="term" value="F:ATP binding"/>
    <property type="evidence" value="ECO:0007669"/>
    <property type="project" value="UniProtKB-KW"/>
</dbReference>
<dbReference type="GO" id="GO:0006225">
    <property type="term" value="P:UDP biosynthetic process"/>
    <property type="evidence" value="ECO:0007669"/>
    <property type="project" value="TreeGrafter"/>
</dbReference>
<dbReference type="PANTHER" id="PTHR42833">
    <property type="entry name" value="URIDYLATE KINASE"/>
    <property type="match status" value="1"/>
</dbReference>
<feature type="binding site" evidence="11">
    <location>
        <position position="55"/>
    </location>
    <ligand>
        <name>UMP</name>
        <dbReference type="ChEBI" id="CHEBI:57865"/>
    </ligand>
</feature>
<dbReference type="InterPro" id="IPR036393">
    <property type="entry name" value="AceGlu_kinase-like_sf"/>
</dbReference>
<dbReference type="OMA" id="LMGDKQF"/>
<reference evidence="13" key="1">
    <citation type="journal article" date="2020" name="mSystems">
        <title>Genome- and Community-Level Interaction Insights into Carbon Utilization and Element Cycling Functions of Hydrothermarchaeota in Hydrothermal Sediment.</title>
        <authorList>
            <person name="Zhou Z."/>
            <person name="Liu Y."/>
            <person name="Xu W."/>
            <person name="Pan J."/>
            <person name="Luo Z.H."/>
            <person name="Li M."/>
        </authorList>
    </citation>
    <scope>NUCLEOTIDE SEQUENCE [LARGE SCALE GENOMIC DNA]</scope>
    <source>
        <strain evidence="13">SpSt-70</strain>
    </source>
</reference>
<dbReference type="NCBIfam" id="TIGR02075">
    <property type="entry name" value="pyrH_bact"/>
    <property type="match status" value="1"/>
</dbReference>
<comment type="pathway">
    <text evidence="2 11">Pyrimidine metabolism; CTP biosynthesis via de novo pathway; UDP from UMP (UMPK route): step 1/1.</text>
</comment>
<dbReference type="EMBL" id="DTDV01000005">
    <property type="protein sequence ID" value="HGK23050.1"/>
    <property type="molecule type" value="Genomic_DNA"/>
</dbReference>
<evidence type="ECO:0000256" key="5">
    <source>
        <dbReference type="ARBA" id="ARBA00022679"/>
    </source>
</evidence>
<accession>A0A7V3ZHV0</accession>
<dbReference type="GO" id="GO:0044210">
    <property type="term" value="P:'de novo' CTP biosynthetic process"/>
    <property type="evidence" value="ECO:0007669"/>
    <property type="project" value="UniProtKB-UniRule"/>
</dbReference>
<dbReference type="EC" id="2.7.4.22" evidence="11"/>
<feature type="binding site" evidence="11">
    <location>
        <position position="169"/>
    </location>
    <ligand>
        <name>ATP</name>
        <dbReference type="ChEBI" id="CHEBI:30616"/>
    </ligand>
</feature>
<evidence type="ECO:0000256" key="9">
    <source>
        <dbReference type="ARBA" id="ARBA00022975"/>
    </source>
</evidence>
<organism evidence="13">
    <name type="scientific">Dictyoglomus thermophilum</name>
    <dbReference type="NCBI Taxonomy" id="14"/>
    <lineage>
        <taxon>Bacteria</taxon>
        <taxon>Pseudomonadati</taxon>
        <taxon>Dictyoglomota</taxon>
        <taxon>Dictyoglomia</taxon>
        <taxon>Dictyoglomales</taxon>
        <taxon>Dictyoglomaceae</taxon>
        <taxon>Dictyoglomus</taxon>
    </lineage>
</organism>
<comment type="catalytic activity">
    <reaction evidence="10 11">
        <text>UMP + ATP = UDP + ADP</text>
        <dbReference type="Rhea" id="RHEA:24400"/>
        <dbReference type="ChEBI" id="CHEBI:30616"/>
        <dbReference type="ChEBI" id="CHEBI:57865"/>
        <dbReference type="ChEBI" id="CHEBI:58223"/>
        <dbReference type="ChEBI" id="CHEBI:456216"/>
        <dbReference type="EC" id="2.7.4.22"/>
    </reaction>
</comment>
<sequence length="251" mass="27601">MELKPKYKRILLKISGESFSGEQGFGLNPDCIKSIAEDIKEVHDLGVEIGVVVGGGNFFRGRESKILGIDRVTADYMGMLATTINALALQDMLEKLGVVTRVQTGIEMRQIAEPFIRRRAIRHLEKGRVVIFAAGTGNPFFSTDTAAALRAAEIKAEVILKETKVDGVYNKDPLKYPDAEKFETIEPIEFLKLRLQALDATAVSLCMDNKIPIIVFNMSVRGNLKKIILGEKVGTYIGDLEIISDKGGEDG</sequence>
<feature type="region of interest" description="Involved in allosteric activation by GTP" evidence="11">
    <location>
        <begin position="21"/>
        <end position="26"/>
    </location>
</feature>
<dbReference type="CDD" id="cd04254">
    <property type="entry name" value="AAK_UMPK-PyrH-Ec"/>
    <property type="match status" value="1"/>
</dbReference>
<comment type="similarity">
    <text evidence="3 11">Belongs to the UMP kinase family.</text>
</comment>
<evidence type="ECO:0000256" key="7">
    <source>
        <dbReference type="ARBA" id="ARBA00022777"/>
    </source>
</evidence>
<dbReference type="InterPro" id="IPR011817">
    <property type="entry name" value="Uridylate_kinase"/>
</dbReference>
<keyword evidence="7 11" id="KW-0418">Kinase</keyword>
<keyword evidence="9 11" id="KW-0665">Pyrimidine biosynthesis</keyword>
<keyword evidence="4 11" id="KW-0963">Cytoplasm</keyword>
<evidence type="ECO:0000256" key="1">
    <source>
        <dbReference type="ARBA" id="ARBA00004496"/>
    </source>
</evidence>
<dbReference type="Gene3D" id="3.40.1160.10">
    <property type="entry name" value="Acetylglutamate kinase-like"/>
    <property type="match status" value="1"/>
</dbReference>
<comment type="function">
    <text evidence="11">Catalyzes the reversible phosphorylation of UMP to UDP.</text>
</comment>
<evidence type="ECO:0000256" key="3">
    <source>
        <dbReference type="ARBA" id="ARBA00007614"/>
    </source>
</evidence>